<dbReference type="GO" id="GO:0098552">
    <property type="term" value="C:side of membrane"/>
    <property type="evidence" value="ECO:0007669"/>
    <property type="project" value="UniProtKB-ARBA"/>
</dbReference>
<dbReference type="PANTHER" id="PTHR10264">
    <property type="entry name" value="BAND 7 PROTEIN-RELATED"/>
    <property type="match status" value="1"/>
</dbReference>
<proteinExistence type="inferred from homology"/>
<dbReference type="FunFam" id="3.30.479.30:FF:000004">
    <property type="entry name" value="Putative membrane protease family, stomatin"/>
    <property type="match status" value="1"/>
</dbReference>
<keyword evidence="3 5" id="KW-0812">Transmembrane</keyword>
<dbReference type="Gene3D" id="3.30.479.30">
    <property type="entry name" value="Band 7 domain"/>
    <property type="match status" value="1"/>
</dbReference>
<dbReference type="GO" id="GO:0008233">
    <property type="term" value="F:peptidase activity"/>
    <property type="evidence" value="ECO:0007669"/>
    <property type="project" value="UniProtKB-KW"/>
</dbReference>
<comment type="similarity">
    <text evidence="2">Belongs to the band 7/mec-2 family.</text>
</comment>
<dbReference type="InterPro" id="IPR001107">
    <property type="entry name" value="Band_7"/>
</dbReference>
<comment type="caution">
    <text evidence="7">The sequence shown here is derived from an EMBL/GenBank/DDBJ whole genome shotgun (WGS) entry which is preliminary data.</text>
</comment>
<dbReference type="InterPro" id="IPR001972">
    <property type="entry name" value="Stomatin_HflK_fam"/>
</dbReference>
<dbReference type="InterPro" id="IPR043202">
    <property type="entry name" value="Band-7_stomatin-like"/>
</dbReference>
<keyword evidence="7" id="KW-0378">Hydrolase</keyword>
<sequence>MQDILQIGIVVAVAITAIIFAANTINIVSPYEKAVIVRLGKFKEEREQGIVLVLPFIEKLTRVDMRERLIDVPEQDVITKDNAIVTVDAVVFFKIITAKDVLFHVQNFKQSTTNLAQTTLRNLIGDIELDQVLSSRDAMNEKLRSTLDIATDPWGVKITKVELKEIKPRIAAAMDKQAEAERLKRAVMTTAEGEKEAAIRKAEGEKEAILLKANAEATAIKVTAIAKAEAIEVTSKAEASRFTKILGSIKAGEPNKPTLDVLYIENAIGKIADGNATKIYVPQDLLNPVVFGDLLGLSKEGVTQKTTEEKLKKKSQEKGG</sequence>
<dbReference type="Proteomes" id="UP000075578">
    <property type="component" value="Unassembled WGS sequence"/>
</dbReference>
<evidence type="ECO:0000256" key="4">
    <source>
        <dbReference type="ARBA" id="ARBA00022989"/>
    </source>
</evidence>
<feature type="transmembrane region" description="Helical" evidence="5">
    <location>
        <begin position="6"/>
        <end position="28"/>
    </location>
</feature>
<dbReference type="Pfam" id="PF01145">
    <property type="entry name" value="Band_7"/>
    <property type="match status" value="1"/>
</dbReference>
<dbReference type="SUPFAM" id="SSF117892">
    <property type="entry name" value="Band 7/SPFH domain"/>
    <property type="match status" value="1"/>
</dbReference>
<keyword evidence="5" id="KW-0472">Membrane</keyword>
<evidence type="ECO:0000256" key="3">
    <source>
        <dbReference type="ARBA" id="ARBA00022692"/>
    </source>
</evidence>
<evidence type="ECO:0000259" key="6">
    <source>
        <dbReference type="SMART" id="SM00244"/>
    </source>
</evidence>
<dbReference type="SMART" id="SM00244">
    <property type="entry name" value="PHB"/>
    <property type="match status" value="1"/>
</dbReference>
<organism evidence="7 8">
    <name type="scientific">Candidatus Methanofastidiosum methylothiophilum</name>
    <dbReference type="NCBI Taxonomy" id="1705564"/>
    <lineage>
        <taxon>Archaea</taxon>
        <taxon>Methanobacteriati</taxon>
        <taxon>Methanobacteriota</taxon>
        <taxon>Stenosarchaea group</taxon>
        <taxon>Candidatus Methanofastidiosia</taxon>
        <taxon>Candidatus Methanofastidiosales</taxon>
        <taxon>Candidatus Methanofastidiosaceae</taxon>
        <taxon>Candidatus Methanofastidiosum</taxon>
    </lineage>
</organism>
<dbReference type="GO" id="GO:0005886">
    <property type="term" value="C:plasma membrane"/>
    <property type="evidence" value="ECO:0007669"/>
    <property type="project" value="InterPro"/>
</dbReference>
<gene>
    <name evidence="7" type="ORF">AMQ74_00349</name>
</gene>
<evidence type="ECO:0000313" key="7">
    <source>
        <dbReference type="EMBL" id="KYC53606.1"/>
    </source>
</evidence>
<feature type="domain" description="Band 7" evidence="6">
    <location>
        <begin position="23"/>
        <end position="178"/>
    </location>
</feature>
<dbReference type="PANTHER" id="PTHR10264:SF19">
    <property type="entry name" value="AT06885P-RELATED"/>
    <property type="match status" value="1"/>
</dbReference>
<evidence type="ECO:0000256" key="2">
    <source>
        <dbReference type="ARBA" id="ARBA00008164"/>
    </source>
</evidence>
<dbReference type="AlphaFoldDB" id="A0A150J8R9"/>
<evidence type="ECO:0000313" key="8">
    <source>
        <dbReference type="Proteomes" id="UP000075578"/>
    </source>
</evidence>
<dbReference type="EMBL" id="LNGD01000011">
    <property type="protein sequence ID" value="KYC53606.1"/>
    <property type="molecule type" value="Genomic_DNA"/>
</dbReference>
<accession>A0A150J8R9</accession>
<dbReference type="PATRIC" id="fig|1705564.3.peg.351"/>
<dbReference type="InterPro" id="IPR036013">
    <property type="entry name" value="Band_7/SPFH_dom_sf"/>
</dbReference>
<evidence type="ECO:0000256" key="5">
    <source>
        <dbReference type="SAM" id="Phobius"/>
    </source>
</evidence>
<reference evidence="7 8" key="1">
    <citation type="journal article" date="2016" name="ISME J.">
        <title>Chasing the elusive Euryarchaeota class WSA2: genomes reveal a uniquely fastidious methyl-reducing methanogen.</title>
        <authorList>
            <person name="Nobu M.K."/>
            <person name="Narihiro T."/>
            <person name="Kuroda K."/>
            <person name="Mei R."/>
            <person name="Liu W.T."/>
        </authorList>
    </citation>
    <scope>NUCLEOTIDE SEQUENCE [LARGE SCALE GENOMIC DNA]</scope>
    <source>
        <strain evidence="7">U1lsi0528_Bin089</strain>
    </source>
</reference>
<keyword evidence="7" id="KW-0645">Protease</keyword>
<protein>
    <submittedName>
        <fullName evidence="7">FtsH protease regulator HflK</fullName>
    </submittedName>
</protein>
<keyword evidence="4 5" id="KW-1133">Transmembrane helix</keyword>
<name>A0A150J8R9_9EURY</name>
<dbReference type="PRINTS" id="PR00721">
    <property type="entry name" value="STOMATIN"/>
</dbReference>
<comment type="subcellular location">
    <subcellularLocation>
        <location evidence="1">Membrane</location>
        <topology evidence="1">Single-pass membrane protein</topology>
    </subcellularLocation>
</comment>
<dbReference type="GO" id="GO:0006508">
    <property type="term" value="P:proteolysis"/>
    <property type="evidence" value="ECO:0007669"/>
    <property type="project" value="UniProtKB-KW"/>
</dbReference>
<evidence type="ECO:0000256" key="1">
    <source>
        <dbReference type="ARBA" id="ARBA00004167"/>
    </source>
</evidence>